<dbReference type="Proteomes" id="UP000678679">
    <property type="component" value="Chromosome 2"/>
</dbReference>
<evidence type="ECO:0000313" key="7">
    <source>
        <dbReference type="Proteomes" id="UP000678679"/>
    </source>
</evidence>
<feature type="transmembrane region" description="Helical" evidence="5">
    <location>
        <begin position="6"/>
        <end position="23"/>
    </location>
</feature>
<dbReference type="Gene3D" id="1.20.120.1630">
    <property type="match status" value="1"/>
</dbReference>
<dbReference type="Pfam" id="PF04191">
    <property type="entry name" value="PEMT"/>
    <property type="match status" value="1"/>
</dbReference>
<dbReference type="AlphaFoldDB" id="A0AAX1NDE8"/>
<feature type="transmembrane region" description="Helical" evidence="5">
    <location>
        <begin position="160"/>
        <end position="181"/>
    </location>
</feature>
<evidence type="ECO:0000256" key="5">
    <source>
        <dbReference type="SAM" id="Phobius"/>
    </source>
</evidence>
<keyword evidence="4 5" id="KW-0472">Membrane</keyword>
<keyword evidence="2 5" id="KW-0812">Transmembrane</keyword>
<feature type="transmembrane region" description="Helical" evidence="5">
    <location>
        <begin position="124"/>
        <end position="148"/>
    </location>
</feature>
<evidence type="ECO:0000313" key="6">
    <source>
        <dbReference type="EMBL" id="QWG05252.1"/>
    </source>
</evidence>
<keyword evidence="7" id="KW-1185">Reference proteome</keyword>
<dbReference type="GO" id="GO:0012505">
    <property type="term" value="C:endomembrane system"/>
    <property type="evidence" value="ECO:0007669"/>
    <property type="project" value="UniProtKB-SubCell"/>
</dbReference>
<evidence type="ECO:0000256" key="1">
    <source>
        <dbReference type="ARBA" id="ARBA00004127"/>
    </source>
</evidence>
<evidence type="ECO:0000256" key="2">
    <source>
        <dbReference type="ARBA" id="ARBA00022692"/>
    </source>
</evidence>
<proteinExistence type="predicted"/>
<gene>
    <name evidence="6" type="ORF">KMW28_22795</name>
</gene>
<evidence type="ECO:0000256" key="4">
    <source>
        <dbReference type="ARBA" id="ARBA00023136"/>
    </source>
</evidence>
<dbReference type="KEGG" id="fya:KMW28_22795"/>
<feature type="transmembrane region" description="Helical" evidence="5">
    <location>
        <begin position="35"/>
        <end position="53"/>
    </location>
</feature>
<reference evidence="6 7" key="1">
    <citation type="submission" date="2021-05" db="EMBL/GenBank/DDBJ databases">
        <title>Comparative genomic studies on the polysaccharide-degrading batcterial strains of the Flammeovirga genus.</title>
        <authorList>
            <person name="Zewei F."/>
            <person name="Zheng Z."/>
            <person name="Yu L."/>
            <person name="Ruyue G."/>
            <person name="Yanhong M."/>
            <person name="Yuanyuan C."/>
            <person name="Jingyan G."/>
            <person name="Wenjun H."/>
        </authorList>
    </citation>
    <scope>NUCLEOTIDE SEQUENCE [LARGE SCALE GENOMIC DNA]</scope>
    <source>
        <strain evidence="6 7">NBRC:100898</strain>
    </source>
</reference>
<feature type="transmembrane region" description="Helical" evidence="5">
    <location>
        <begin position="257"/>
        <end position="277"/>
    </location>
</feature>
<dbReference type="EMBL" id="CP076133">
    <property type="protein sequence ID" value="QWG05252.1"/>
    <property type="molecule type" value="Genomic_DNA"/>
</dbReference>
<comment type="subcellular location">
    <subcellularLocation>
        <location evidence="1">Endomembrane system</location>
        <topology evidence="1">Multi-pass membrane protein</topology>
    </subcellularLocation>
</comment>
<dbReference type="InterPro" id="IPR007318">
    <property type="entry name" value="Phopholipid_MeTrfase"/>
</dbReference>
<keyword evidence="3 5" id="KW-1133">Transmembrane helix</keyword>
<feature type="transmembrane region" description="Helical" evidence="5">
    <location>
        <begin position="73"/>
        <end position="89"/>
    </location>
</feature>
<dbReference type="RefSeq" id="WP_169662081.1">
    <property type="nucleotide sequence ID" value="NZ_CP076133.1"/>
</dbReference>
<feature type="transmembrane region" description="Helical" evidence="5">
    <location>
        <begin position="193"/>
        <end position="211"/>
    </location>
</feature>
<protein>
    <submittedName>
        <fullName evidence="6">Uncharacterized protein</fullName>
    </submittedName>
</protein>
<accession>A0AAX1NDE8</accession>
<evidence type="ECO:0000256" key="3">
    <source>
        <dbReference type="ARBA" id="ARBA00022989"/>
    </source>
</evidence>
<name>A0AAX1NDE8_9BACT</name>
<sequence>MEIEIIRSSILLVTFIFLGGLILKKDQNKKRNWAIFYSLIYVGTTLPIVNYVFVELGLWEFSEKNDIKMPYDLYFLWTIMWGVIPVFFLKKHDFKFLFIIILWLDLLMMPQLEKFGILTLYDNWILGEIALILAVFIPAYLWSYLYYYQKMNGIRAGFQVMIMILLLFVGLPYLLYFYQLIPQPIFRRSSIEFQVLLILAFPALSATQGLVRKGKGTPFPYDATKRLVRNGVYAYCRNPIQWSQTMIFFSLSYYHQSWIFLIGSIISVAYVFGVAEFQEREDMENRFDHEWSVYLSQVPNWYFLWKPINIPKGTIYFDRNCQQCSAIEAWYQEQNTINLEIKAASEYVGTPLTKVTYIDGNGEEENGINAIAQAFDHIHLGYASLGWFIHFYPISFLLQLIIDSMVFDRVEECEINNRKT</sequence>
<organism evidence="6 7">
    <name type="scientific">Flammeovirga yaeyamensis</name>
    <dbReference type="NCBI Taxonomy" id="367791"/>
    <lineage>
        <taxon>Bacteria</taxon>
        <taxon>Pseudomonadati</taxon>
        <taxon>Bacteroidota</taxon>
        <taxon>Cytophagia</taxon>
        <taxon>Cytophagales</taxon>
        <taxon>Flammeovirgaceae</taxon>
        <taxon>Flammeovirga</taxon>
    </lineage>
</organism>